<comment type="cofactor">
    <cofactor evidence="11">
        <name>Mg(2+)</name>
        <dbReference type="ChEBI" id="CHEBI:18420"/>
    </cofactor>
    <text evidence="11">Binds 1 Mg(2+) ion per subunit.</text>
</comment>
<dbReference type="GO" id="GO:0004635">
    <property type="term" value="F:phosphoribosyl-AMP cyclohydrolase activity"/>
    <property type="evidence" value="ECO:0007669"/>
    <property type="project" value="UniProtKB-UniRule"/>
</dbReference>
<dbReference type="InterPro" id="IPR038019">
    <property type="entry name" value="PRib_AMP_CycHydrolase_sf"/>
</dbReference>
<comment type="cofactor">
    <cofactor evidence="11">
        <name>Zn(2+)</name>
        <dbReference type="ChEBI" id="CHEBI:29105"/>
    </cofactor>
    <text evidence="11">Binds 1 zinc ion per subunit.</text>
</comment>
<dbReference type="GO" id="GO:0004636">
    <property type="term" value="F:phosphoribosyl-ATP diphosphatase activity"/>
    <property type="evidence" value="ECO:0007669"/>
    <property type="project" value="UniProtKB-EC"/>
</dbReference>
<dbReference type="GO" id="GO:0005737">
    <property type="term" value="C:cytoplasm"/>
    <property type="evidence" value="ECO:0007669"/>
    <property type="project" value="UniProtKB-SubCell"/>
</dbReference>
<feature type="binding site" evidence="11">
    <location>
        <position position="104"/>
    </location>
    <ligand>
        <name>Zn(2+)</name>
        <dbReference type="ChEBI" id="CHEBI:29105"/>
        <note>ligand shared between dimeric partners</note>
    </ligand>
</feature>
<feature type="binding site" evidence="11">
    <location>
        <position position="88"/>
    </location>
    <ligand>
        <name>Mg(2+)</name>
        <dbReference type="ChEBI" id="CHEBI:18420"/>
    </ligand>
</feature>
<dbReference type="Pfam" id="PF01502">
    <property type="entry name" value="PRA-CH"/>
    <property type="match status" value="1"/>
</dbReference>
<evidence type="ECO:0000256" key="2">
    <source>
        <dbReference type="ARBA" id="ARBA00001460"/>
    </source>
</evidence>
<dbReference type="PANTHER" id="PTHR42945:SF1">
    <property type="entry name" value="HISTIDINE BIOSYNTHESIS BIFUNCTIONAL PROTEIN HIS7"/>
    <property type="match status" value="1"/>
</dbReference>
<comment type="catalytic activity">
    <reaction evidence="1 11">
        <text>1-(5-phospho-beta-D-ribosyl)-5'-AMP + H2O = 1-(5-phospho-beta-D-ribosyl)-5-[(5-phospho-beta-D-ribosylamino)methylideneamino]imidazole-4-carboxamide</text>
        <dbReference type="Rhea" id="RHEA:20049"/>
        <dbReference type="ChEBI" id="CHEBI:15377"/>
        <dbReference type="ChEBI" id="CHEBI:58435"/>
        <dbReference type="ChEBI" id="CHEBI:59457"/>
        <dbReference type="EC" id="3.5.4.19"/>
    </reaction>
</comment>
<feature type="binding site" evidence="11">
    <location>
        <position position="86"/>
    </location>
    <ligand>
        <name>Mg(2+)</name>
        <dbReference type="ChEBI" id="CHEBI:18420"/>
    </ligand>
</feature>
<dbReference type="GO" id="GO:0000105">
    <property type="term" value="P:L-histidine biosynthetic process"/>
    <property type="evidence" value="ECO:0007669"/>
    <property type="project" value="UniProtKB-UniRule"/>
</dbReference>
<evidence type="ECO:0000256" key="6">
    <source>
        <dbReference type="ARBA" id="ARBA00008299"/>
    </source>
</evidence>
<keyword evidence="11" id="KW-0862">Zinc</keyword>
<sequence length="121" mass="13661">MNSNTLTNENLLWIEGLKFNARGLIAAIAQDERDGTVLMMAWMNRESILRTLETGEAHYWSRSRAELWHKGATSGNVQKVKQFLYDCDRDTILIKVEQVGNVACHTGARSCFFNLVSIDPG</sequence>
<dbReference type="Gene3D" id="3.10.20.810">
    <property type="entry name" value="Phosphoribosyl-AMP cyclohydrolase"/>
    <property type="match status" value="1"/>
</dbReference>
<evidence type="ECO:0000313" key="14">
    <source>
        <dbReference type="Proteomes" id="UP000031532"/>
    </source>
</evidence>
<dbReference type="InterPro" id="IPR002496">
    <property type="entry name" value="PRib_AMP_CycHydrolase_dom"/>
</dbReference>
<dbReference type="AlphaFoldDB" id="A0A9X5E787"/>
<keyword evidence="7 11" id="KW-0963">Cytoplasm</keyword>
<evidence type="ECO:0000259" key="12">
    <source>
        <dbReference type="Pfam" id="PF01502"/>
    </source>
</evidence>
<dbReference type="EMBL" id="JTJC03000004">
    <property type="protein sequence ID" value="NHC36414.1"/>
    <property type="molecule type" value="Genomic_DNA"/>
</dbReference>
<evidence type="ECO:0000256" key="5">
    <source>
        <dbReference type="ARBA" id="ARBA00007731"/>
    </source>
</evidence>
<feature type="binding site" evidence="11">
    <location>
        <position position="87"/>
    </location>
    <ligand>
        <name>Zn(2+)</name>
        <dbReference type="ChEBI" id="CHEBI:29105"/>
        <note>ligand shared between dimeric partners</note>
    </ligand>
</feature>
<dbReference type="FunFam" id="3.10.20.810:FF:000001">
    <property type="entry name" value="Histidine biosynthesis bifunctional protein HisIE"/>
    <property type="match status" value="1"/>
</dbReference>
<comment type="similarity">
    <text evidence="11">Belongs to the PRA-CH family.</text>
</comment>
<keyword evidence="11" id="KW-0460">Magnesium</keyword>
<comment type="similarity">
    <text evidence="5">In the C-terminal section; belongs to the PRA-PH family.</text>
</comment>
<comment type="subunit">
    <text evidence="11">Homodimer.</text>
</comment>
<dbReference type="GO" id="GO:0008270">
    <property type="term" value="F:zinc ion binding"/>
    <property type="evidence" value="ECO:0007669"/>
    <property type="project" value="UniProtKB-UniRule"/>
</dbReference>
<organism evidence="13 14">
    <name type="scientific">Scytonema millei VB511283</name>
    <dbReference type="NCBI Taxonomy" id="1245923"/>
    <lineage>
        <taxon>Bacteria</taxon>
        <taxon>Bacillati</taxon>
        <taxon>Cyanobacteriota</taxon>
        <taxon>Cyanophyceae</taxon>
        <taxon>Nostocales</taxon>
        <taxon>Scytonemataceae</taxon>
        <taxon>Scytonema</taxon>
    </lineage>
</organism>
<dbReference type="OrthoDB" id="9795769at2"/>
<evidence type="ECO:0000256" key="7">
    <source>
        <dbReference type="ARBA" id="ARBA00022490"/>
    </source>
</evidence>
<dbReference type="InterPro" id="IPR026660">
    <property type="entry name" value="PRA-CH"/>
</dbReference>
<evidence type="ECO:0000256" key="10">
    <source>
        <dbReference type="ARBA" id="ARBA00023102"/>
    </source>
</evidence>
<comment type="pathway">
    <text evidence="3 11">Amino-acid biosynthesis; L-histidine biosynthesis; L-histidine from 5-phospho-alpha-D-ribose 1-diphosphate: step 3/9.</text>
</comment>
<dbReference type="HAMAP" id="MF_01021">
    <property type="entry name" value="HisI"/>
    <property type="match status" value="1"/>
</dbReference>
<keyword evidence="11" id="KW-0479">Metal-binding</keyword>
<keyword evidence="10 11" id="KW-0368">Histidine biosynthesis</keyword>
<evidence type="ECO:0000256" key="1">
    <source>
        <dbReference type="ARBA" id="ARBA00000024"/>
    </source>
</evidence>
<dbReference type="EC" id="3.5.4.19" evidence="11"/>
<protein>
    <recommendedName>
        <fullName evidence="11">Phosphoribosyl-AMP cyclohydrolase</fullName>
        <shortName evidence="11">PRA-CH</shortName>
        <ecNumber evidence="11">3.5.4.19</ecNumber>
    </recommendedName>
</protein>
<keyword evidence="14" id="KW-1185">Reference proteome</keyword>
<feature type="binding site" evidence="11">
    <location>
        <position position="111"/>
    </location>
    <ligand>
        <name>Zn(2+)</name>
        <dbReference type="ChEBI" id="CHEBI:29105"/>
        <note>ligand shared between dimeric partners</note>
    </ligand>
</feature>
<evidence type="ECO:0000256" key="9">
    <source>
        <dbReference type="ARBA" id="ARBA00022801"/>
    </source>
</evidence>
<accession>A0A9X5E787</accession>
<name>A0A9X5E787_9CYAN</name>
<dbReference type="NCBIfam" id="NF000768">
    <property type="entry name" value="PRK00051.1"/>
    <property type="match status" value="1"/>
</dbReference>
<dbReference type="SUPFAM" id="SSF141734">
    <property type="entry name" value="HisI-like"/>
    <property type="match status" value="1"/>
</dbReference>
<evidence type="ECO:0000256" key="8">
    <source>
        <dbReference type="ARBA" id="ARBA00022605"/>
    </source>
</evidence>
<feature type="domain" description="Phosphoribosyl-AMP cyclohydrolase" evidence="12">
    <location>
        <begin position="39"/>
        <end position="113"/>
    </location>
</feature>
<comment type="pathway">
    <text evidence="4">Amino-acid biosynthesis; L-histidine biosynthesis; L-histidine from 5-phospho-alpha-D-ribose 1-diphosphate: step 2/9.</text>
</comment>
<keyword evidence="9 11" id="KW-0378">Hydrolase</keyword>
<dbReference type="GO" id="GO:0000287">
    <property type="term" value="F:magnesium ion binding"/>
    <property type="evidence" value="ECO:0007669"/>
    <property type="project" value="UniProtKB-UniRule"/>
</dbReference>
<comment type="function">
    <text evidence="11">Catalyzes the hydrolysis of the adenine ring of phosphoribosyl-AMP.</text>
</comment>
<comment type="catalytic activity">
    <reaction evidence="2">
        <text>1-(5-phospho-beta-D-ribosyl)-ATP + H2O = 1-(5-phospho-beta-D-ribosyl)-5'-AMP + diphosphate + H(+)</text>
        <dbReference type="Rhea" id="RHEA:22828"/>
        <dbReference type="ChEBI" id="CHEBI:15377"/>
        <dbReference type="ChEBI" id="CHEBI:15378"/>
        <dbReference type="ChEBI" id="CHEBI:33019"/>
        <dbReference type="ChEBI" id="CHEBI:59457"/>
        <dbReference type="ChEBI" id="CHEBI:73183"/>
        <dbReference type="EC" id="3.6.1.31"/>
    </reaction>
</comment>
<gene>
    <name evidence="11 13" type="primary">hisI</name>
    <name evidence="13" type="ORF">QH73_0017470</name>
</gene>
<evidence type="ECO:0000256" key="4">
    <source>
        <dbReference type="ARBA" id="ARBA00005204"/>
    </source>
</evidence>
<evidence type="ECO:0000256" key="11">
    <source>
        <dbReference type="HAMAP-Rule" id="MF_01021"/>
    </source>
</evidence>
<proteinExistence type="inferred from homology"/>
<evidence type="ECO:0000256" key="3">
    <source>
        <dbReference type="ARBA" id="ARBA00005169"/>
    </source>
</evidence>
<evidence type="ECO:0000313" key="13">
    <source>
        <dbReference type="EMBL" id="NHC36414.1"/>
    </source>
</evidence>
<dbReference type="PANTHER" id="PTHR42945">
    <property type="entry name" value="HISTIDINE BIOSYNTHESIS BIFUNCTIONAL PROTEIN"/>
    <property type="match status" value="1"/>
</dbReference>
<comment type="similarity">
    <text evidence="6">In the N-terminal section; belongs to the PRA-CH family.</text>
</comment>
<feature type="binding site" evidence="11">
    <location>
        <position position="90"/>
    </location>
    <ligand>
        <name>Mg(2+)</name>
        <dbReference type="ChEBI" id="CHEBI:18420"/>
    </ligand>
</feature>
<comment type="subcellular location">
    <subcellularLocation>
        <location evidence="11">Cytoplasm</location>
    </subcellularLocation>
</comment>
<reference evidence="13 14" key="1">
    <citation type="journal article" date="2015" name="Genome Announc.">
        <title>Draft Genome Sequence of the Terrestrial Cyanobacterium Scytonema millei VB511283, Isolated from Eastern India.</title>
        <authorList>
            <person name="Sen D."/>
            <person name="Chandrababunaidu M.M."/>
            <person name="Singh D."/>
            <person name="Sanghi N."/>
            <person name="Ghorai A."/>
            <person name="Mishra G.P."/>
            <person name="Madduluri M."/>
            <person name="Adhikary S.P."/>
            <person name="Tripathy S."/>
        </authorList>
    </citation>
    <scope>NUCLEOTIDE SEQUENCE [LARGE SCALE GENOMIC DNA]</scope>
    <source>
        <strain evidence="13 14">VB511283</strain>
    </source>
</reference>
<dbReference type="Proteomes" id="UP000031532">
    <property type="component" value="Unassembled WGS sequence"/>
</dbReference>
<keyword evidence="8 11" id="KW-0028">Amino-acid biosynthesis</keyword>
<comment type="caution">
    <text evidence="13">The sequence shown here is derived from an EMBL/GenBank/DDBJ whole genome shotgun (WGS) entry which is preliminary data.</text>
</comment>